<organism evidence="3 4">
    <name type="scientific">Saccharopolyspora rectivirgula</name>
    <dbReference type="NCBI Taxonomy" id="28042"/>
    <lineage>
        <taxon>Bacteria</taxon>
        <taxon>Bacillati</taxon>
        <taxon>Actinomycetota</taxon>
        <taxon>Actinomycetes</taxon>
        <taxon>Pseudonocardiales</taxon>
        <taxon>Pseudonocardiaceae</taxon>
        <taxon>Saccharopolyspora</taxon>
    </lineage>
</organism>
<protein>
    <submittedName>
        <fullName evidence="3">Amino acid dehydrogenase</fullName>
    </submittedName>
</protein>
<dbReference type="Pfam" id="PF01266">
    <property type="entry name" value="DAO"/>
    <property type="match status" value="1"/>
</dbReference>
<keyword evidence="1" id="KW-0560">Oxidoreductase</keyword>
<evidence type="ECO:0000259" key="2">
    <source>
        <dbReference type="Pfam" id="PF01266"/>
    </source>
</evidence>
<evidence type="ECO:0000313" key="3">
    <source>
        <dbReference type="EMBL" id="KEI43782.1"/>
    </source>
</evidence>
<comment type="caution">
    <text evidence="3">The sequence shown here is derived from an EMBL/GenBank/DDBJ whole genome shotgun (WGS) entry which is preliminary data.</text>
</comment>
<gene>
    <name evidence="3" type="ORF">GU90_13940</name>
</gene>
<accession>A0A073AXJ3</accession>
<name>A0A073AXJ3_9PSEU</name>
<dbReference type="GO" id="GO:0016491">
    <property type="term" value="F:oxidoreductase activity"/>
    <property type="evidence" value="ECO:0007669"/>
    <property type="project" value="UniProtKB-KW"/>
</dbReference>
<dbReference type="eggNOG" id="COG0665">
    <property type="taxonomic scope" value="Bacteria"/>
</dbReference>
<dbReference type="SUPFAM" id="SSF51905">
    <property type="entry name" value="FAD/NAD(P)-binding domain"/>
    <property type="match status" value="1"/>
</dbReference>
<proteinExistence type="predicted"/>
<evidence type="ECO:0000256" key="1">
    <source>
        <dbReference type="ARBA" id="ARBA00023002"/>
    </source>
</evidence>
<sequence>MRADELDGAPRSVVVVGAGVVGLSTAWFLQEHGVEVTVVDRRTTAAGASWGNAGYLSPVFSVPLPEPAVLRYGLRSLLDPNSPLYVPLSVAPNLWRFLAGFARQCTWTAWRRSMRAFVPLNKECLAAFDQLTSGGVESPTNAAPITAAFEHSEQIGDLRREFRMIEECGQQVEFTELQGRDDSVPQLSDRISAVLRVHGQRYVDPGEFTRSLADSVTKRGGTVRSGFAVEEVGRENGVSVVRSQTGERITADAVVLANGSWLNRLARPLGVRQLVQAGRGYSFTVPTDEPVPGPIYLPAVRVACTPYQGQLRVAGTMEFRSPDAPLDDRRIEAIVRSARPLLRGVHWEKRRDEWVGPRPVSVDGKPLIGATRMPGTYVAGGHGMWGLTLGPVTGRLLADQIVLGKQPAELRPFNPLR</sequence>
<dbReference type="PANTHER" id="PTHR13847">
    <property type="entry name" value="SARCOSINE DEHYDROGENASE-RELATED"/>
    <property type="match status" value="1"/>
</dbReference>
<dbReference type="OrthoDB" id="9806257at2"/>
<evidence type="ECO:0000313" key="4">
    <source>
        <dbReference type="Proteomes" id="UP000031419"/>
    </source>
</evidence>
<feature type="domain" description="FAD dependent oxidoreductase" evidence="2">
    <location>
        <begin position="13"/>
        <end position="399"/>
    </location>
</feature>
<dbReference type="AlphaFoldDB" id="A0A073AXJ3"/>
<dbReference type="InterPro" id="IPR036188">
    <property type="entry name" value="FAD/NAD-bd_sf"/>
</dbReference>
<dbReference type="Gene3D" id="3.30.9.10">
    <property type="entry name" value="D-Amino Acid Oxidase, subunit A, domain 2"/>
    <property type="match status" value="1"/>
</dbReference>
<dbReference type="EMBL" id="JNVU01000033">
    <property type="protein sequence ID" value="KEI43782.1"/>
    <property type="molecule type" value="Genomic_DNA"/>
</dbReference>
<dbReference type="InterPro" id="IPR006076">
    <property type="entry name" value="FAD-dep_OxRdtase"/>
</dbReference>
<dbReference type="PANTHER" id="PTHR13847:SF289">
    <property type="entry name" value="GLYCINE OXIDASE"/>
    <property type="match status" value="1"/>
</dbReference>
<dbReference type="STRING" id="28042.GU90_13940"/>
<dbReference type="RefSeq" id="WP_029721965.1">
    <property type="nucleotide sequence ID" value="NZ_JAJUIW010000060.1"/>
</dbReference>
<dbReference type="SUPFAM" id="SSF54373">
    <property type="entry name" value="FAD-linked reductases, C-terminal domain"/>
    <property type="match status" value="1"/>
</dbReference>
<dbReference type="Proteomes" id="UP000031419">
    <property type="component" value="Unassembled WGS sequence"/>
</dbReference>
<keyword evidence="4" id="KW-1185">Reference proteome</keyword>
<dbReference type="GO" id="GO:0005737">
    <property type="term" value="C:cytoplasm"/>
    <property type="evidence" value="ECO:0007669"/>
    <property type="project" value="TreeGrafter"/>
</dbReference>
<reference evidence="3 4" key="1">
    <citation type="submission" date="2014-06" db="EMBL/GenBank/DDBJ databases">
        <title>Saccharopolyspora rectivirgula DSM-43113 Genome sequencing.</title>
        <authorList>
            <person name="Barrera C."/>
            <person name="Millon L."/>
            <person name="Rognon B."/>
            <person name="Zaugg C."/>
            <person name="Monod M."/>
        </authorList>
    </citation>
    <scope>NUCLEOTIDE SEQUENCE [LARGE SCALE GENOMIC DNA]</scope>
    <source>
        <strain evidence="3 4">DSM 43113</strain>
    </source>
</reference>
<dbReference type="Gene3D" id="3.50.50.60">
    <property type="entry name" value="FAD/NAD(P)-binding domain"/>
    <property type="match status" value="2"/>
</dbReference>